<reference evidence="13" key="1">
    <citation type="submission" date="2020-08" db="EMBL/GenBank/DDBJ databases">
        <title>Novel species isolated from subtropical streams in China.</title>
        <authorList>
            <person name="Lu H."/>
        </authorList>
    </citation>
    <scope>NUCLEOTIDE SEQUENCE</scope>
    <source>
        <strain evidence="13">CY7W</strain>
    </source>
</reference>
<dbReference type="SUPFAM" id="SSF50156">
    <property type="entry name" value="PDZ domain-like"/>
    <property type="match status" value="1"/>
</dbReference>
<dbReference type="Gene3D" id="2.120.10.60">
    <property type="entry name" value="Tricorn protease N-terminal domain"/>
    <property type="match status" value="1"/>
</dbReference>
<accession>A0A923I401</accession>
<evidence type="ECO:0000256" key="5">
    <source>
        <dbReference type="ARBA" id="ARBA00022801"/>
    </source>
</evidence>
<protein>
    <recommendedName>
        <fullName evidence="7">Tricorn protease homolog</fullName>
        <ecNumber evidence="7">3.4.21.-</ecNumber>
    </recommendedName>
</protein>
<dbReference type="PIRSF" id="PIRSF036421">
    <property type="entry name" value="Tricorn_protease"/>
    <property type="match status" value="1"/>
</dbReference>
<dbReference type="SUPFAM" id="SSF69322">
    <property type="entry name" value="Tricorn protease domain 2"/>
    <property type="match status" value="1"/>
</dbReference>
<dbReference type="PANTHER" id="PTHR43253:SF1">
    <property type="entry name" value="TRICORN PROTEASE HOMOLOG 2-RELATED"/>
    <property type="match status" value="1"/>
</dbReference>
<proteinExistence type="inferred from homology"/>
<evidence type="ECO:0000259" key="12">
    <source>
        <dbReference type="PROSITE" id="PS50106"/>
    </source>
</evidence>
<name>A0A923I401_9BURK</name>
<feature type="chain" id="PRO_5037643919" description="Tricorn protease homolog" evidence="11">
    <location>
        <begin position="22"/>
        <end position="1106"/>
    </location>
</feature>
<dbReference type="AlphaFoldDB" id="A0A923I401"/>
<dbReference type="Pfam" id="PF26550">
    <property type="entry name" value="Tricorn_2nd"/>
    <property type="match status" value="1"/>
</dbReference>
<keyword evidence="4 7" id="KW-0645">Protease</keyword>
<dbReference type="InterPro" id="IPR029045">
    <property type="entry name" value="ClpP/crotonase-like_dom_sf"/>
</dbReference>
<feature type="active site" description="Charge relay system" evidence="8">
    <location>
        <position position="772"/>
    </location>
</feature>
<keyword evidence="14" id="KW-1185">Reference proteome</keyword>
<dbReference type="InterPro" id="IPR001478">
    <property type="entry name" value="PDZ"/>
</dbReference>
<dbReference type="InterPro" id="IPR036034">
    <property type="entry name" value="PDZ_sf"/>
</dbReference>
<evidence type="ECO:0000256" key="10">
    <source>
        <dbReference type="SAM" id="MobiDB-lite"/>
    </source>
</evidence>
<keyword evidence="5 7" id="KW-0378">Hydrolase</keyword>
<dbReference type="GO" id="GO:0006508">
    <property type="term" value="P:proteolysis"/>
    <property type="evidence" value="ECO:0007669"/>
    <property type="project" value="UniProtKB-UniRule"/>
</dbReference>
<dbReference type="SMART" id="SM00245">
    <property type="entry name" value="TSPc"/>
    <property type="match status" value="1"/>
</dbReference>
<evidence type="ECO:0000256" key="4">
    <source>
        <dbReference type="ARBA" id="ARBA00022670"/>
    </source>
</evidence>
<dbReference type="Pfam" id="PF14685">
    <property type="entry name" value="PDZ_Tricorn"/>
    <property type="match status" value="1"/>
</dbReference>
<evidence type="ECO:0000313" key="13">
    <source>
        <dbReference type="EMBL" id="MBC3936117.1"/>
    </source>
</evidence>
<evidence type="ECO:0000256" key="1">
    <source>
        <dbReference type="ARBA" id="ARBA00004496"/>
    </source>
</evidence>
<feature type="active site" description="Charge relay system" evidence="8">
    <location>
        <position position="1053"/>
    </location>
</feature>
<keyword evidence="6 7" id="KW-0720">Serine protease</keyword>
<dbReference type="Proteomes" id="UP000612361">
    <property type="component" value="Unassembled WGS sequence"/>
</dbReference>
<dbReference type="Gene3D" id="3.30.750.44">
    <property type="match status" value="1"/>
</dbReference>
<dbReference type="RefSeq" id="WP_186881680.1">
    <property type="nucleotide sequence ID" value="NZ_JACOGG010000012.1"/>
</dbReference>
<feature type="region of interest" description="Disordered" evidence="10">
    <location>
        <begin position="552"/>
        <end position="583"/>
    </location>
</feature>
<evidence type="ECO:0000256" key="7">
    <source>
        <dbReference type="PIRNR" id="PIRNR036421"/>
    </source>
</evidence>
<dbReference type="InterPro" id="IPR012393">
    <property type="entry name" value="Tricorn_protease"/>
</dbReference>
<dbReference type="Gene3D" id="2.30.42.10">
    <property type="match status" value="1"/>
</dbReference>
<dbReference type="GO" id="GO:0008236">
    <property type="term" value="F:serine-type peptidase activity"/>
    <property type="evidence" value="ECO:0007669"/>
    <property type="project" value="UniProtKB-UniRule"/>
</dbReference>
<evidence type="ECO:0000256" key="11">
    <source>
        <dbReference type="SAM" id="SignalP"/>
    </source>
</evidence>
<evidence type="ECO:0000256" key="8">
    <source>
        <dbReference type="PIRSR" id="PIRSR036421-1"/>
    </source>
</evidence>
<feature type="signal peptide" evidence="11">
    <location>
        <begin position="1"/>
        <end position="21"/>
    </location>
</feature>
<dbReference type="Gene3D" id="2.130.10.10">
    <property type="entry name" value="YVTN repeat-like/Quinoprotein amine dehydrogenase"/>
    <property type="match status" value="1"/>
</dbReference>
<dbReference type="PROSITE" id="PS50106">
    <property type="entry name" value="PDZ"/>
    <property type="match status" value="1"/>
</dbReference>
<dbReference type="InterPro" id="IPR029414">
    <property type="entry name" value="Tricorn_PDZ"/>
</dbReference>
<dbReference type="Pfam" id="PF03572">
    <property type="entry name" value="Peptidase_S41"/>
    <property type="match status" value="1"/>
</dbReference>
<dbReference type="EC" id="3.4.21.-" evidence="7"/>
<dbReference type="CDD" id="cd07562">
    <property type="entry name" value="Peptidase_S41_TRI"/>
    <property type="match status" value="1"/>
</dbReference>
<dbReference type="GO" id="GO:0005737">
    <property type="term" value="C:cytoplasm"/>
    <property type="evidence" value="ECO:0007669"/>
    <property type="project" value="UniProtKB-SubCell"/>
</dbReference>
<dbReference type="InterPro" id="IPR028204">
    <property type="entry name" value="Tricorn_C1"/>
</dbReference>
<comment type="caution">
    <text evidence="13">The sequence shown here is derived from an EMBL/GenBank/DDBJ whole genome shotgun (WGS) entry which is preliminary data.</text>
</comment>
<evidence type="ECO:0000313" key="14">
    <source>
        <dbReference type="Proteomes" id="UP000612361"/>
    </source>
</evidence>
<keyword evidence="11" id="KW-0732">Signal</keyword>
<comment type="similarity">
    <text evidence="2 7">Belongs to the peptidase S41B family.</text>
</comment>
<dbReference type="Gene3D" id="3.90.226.10">
    <property type="entry name" value="2-enoyl-CoA Hydratase, Chain A, domain 1"/>
    <property type="match status" value="1"/>
</dbReference>
<dbReference type="InterPro" id="IPR015943">
    <property type="entry name" value="WD40/YVTN_repeat-like_dom_sf"/>
</dbReference>
<keyword evidence="3 7" id="KW-0963">Cytoplasm</keyword>
<feature type="domain" description="PDZ" evidence="12">
    <location>
        <begin position="777"/>
        <end position="869"/>
    </location>
</feature>
<comment type="subcellular location">
    <subcellularLocation>
        <location evidence="1 7">Cytoplasm</location>
    </subcellularLocation>
</comment>
<dbReference type="Pfam" id="PF26549">
    <property type="entry name" value="Tricorn_N"/>
    <property type="match status" value="1"/>
</dbReference>
<dbReference type="EMBL" id="JACOGG010000012">
    <property type="protein sequence ID" value="MBC3936117.1"/>
    <property type="molecule type" value="Genomic_DNA"/>
</dbReference>
<evidence type="ECO:0000256" key="2">
    <source>
        <dbReference type="ARBA" id="ARBA00008524"/>
    </source>
</evidence>
<dbReference type="SUPFAM" id="SSF69304">
    <property type="entry name" value="Tricorn protease N-terminal domain"/>
    <property type="match status" value="1"/>
</dbReference>
<gene>
    <name evidence="13" type="ORF">H8K47_12150</name>
</gene>
<organism evidence="13 14">
    <name type="scientific">Undibacterium rugosum</name>
    <dbReference type="NCBI Taxonomy" id="2762291"/>
    <lineage>
        <taxon>Bacteria</taxon>
        <taxon>Pseudomonadati</taxon>
        <taxon>Pseudomonadota</taxon>
        <taxon>Betaproteobacteria</taxon>
        <taxon>Burkholderiales</taxon>
        <taxon>Oxalobacteraceae</taxon>
        <taxon>Undibacterium</taxon>
    </lineage>
</organism>
<evidence type="ECO:0000256" key="6">
    <source>
        <dbReference type="ARBA" id="ARBA00022825"/>
    </source>
</evidence>
<feature type="site" description="Transition state stabilizer; via amide nitrogen" evidence="9">
    <location>
        <position position="996"/>
    </location>
</feature>
<comment type="function">
    <text evidence="7">Degrades oligopeptides.</text>
</comment>
<dbReference type="InterPro" id="IPR005151">
    <property type="entry name" value="Tail-specific_protease"/>
</dbReference>
<evidence type="ECO:0000256" key="9">
    <source>
        <dbReference type="PIRSR" id="PIRSR036421-3"/>
    </source>
</evidence>
<sequence length="1106" mass="122523">MKLTKIALTLALSGLISSAAAAPGYYRFPAVHADTVVFTAEGDLWKVGVQGGQAQRLTTHPAAEIQPAVSKDGQWLAFAASYEGATEAYIMPLQGGLPKRISFDNDVVHVLGWTAQAEVLISTLNSTGPNAHRVIAAINPKTLERRIFPVADANEAVLDDSGRYLYFTRFGLQMTNDNAKHYRGGAIAQLWRFDLQSKQEAVRLAGNENSNNRRPMWWQGRLYFVSDRNGAFNLWSANPDGSDAQALTSHQDWDVRSASLGDGKIVYQLGADLHVFDLNSKADRTLNIDLVSDFDQQRKRLIRTPLDYLTDTELAGKSEKLMFTARGKVTIAGLGNQRRIDLAIPEQARSRAAVFSQDDQSVFAIVDTTGENEIWKFPANGIGKAEQLTKDSDFHRLQIFPAPDGKHLAHTDKRGRLWLLDLNTRQNQLIDDAGKAGAGNHAEIVWSPDSKTLAIVRAATSIKRNQIALYALDTRQLQFVTSDRFESQSPVFSPDGQWLYFLSERNFQVANRSPWGDRNMGPAFDKRTGIYALALQAKNRFAFKADDELNKSAPKAEEKAEPKAADNVNAAGSDKNADKATDKAAAKPAARAAIPAIEYTGLADRLYQVPVSAGNYRQLAVDDKRLYILEREADDRSSLKTIAFSKQGATAEVFASGIRQYDLSADKKHIMLRNSAGEFLIVEAGAKIPNDISKAKVSVQDWSFPSDPKLEWKQMLGDAWRMHRDYLFDTQMRGVNWLKVRDKYAPLAERVTDRAELNDVLAQMVSEVGTLHSQFRPGDLRRAASEGTPASLGAVLSRNAQGYKVEHIYRSEPDLPNERSPLDRPDVNIKEGDVILSVNGKSTKEARDISDLLLNQADKQVLLQVQRGNQAAHAVIVHPVSMMKHANLRYSDWEQSRAARVQQASNGKIGYLHLRAMGAQDIDAFAREFYANVERDGLIIDVRRNRGGNIDSWIIEKLLRKTWAFWSRAGTSPYTNMQQTFRGHLVVLVDELTYSDGETFAAGIKALKLGPLVGKRTAGAGVWLSDNNALLDGGMIRAAETAQFSMDGQWLVEGVGVAPDVEVENLPHATFKGQDQQLETAIRMLTDKLKEQPVKALQPQAIPPLK</sequence>
<dbReference type="PANTHER" id="PTHR43253">
    <property type="entry name" value="TRICORN PROTEASE HOMOLOG 2-RELATED"/>
    <property type="match status" value="1"/>
</dbReference>
<evidence type="ECO:0000256" key="3">
    <source>
        <dbReference type="ARBA" id="ARBA00022490"/>
    </source>
</evidence>
<feature type="active site" description="Nucleophile" evidence="8">
    <location>
        <position position="995"/>
    </location>
</feature>
<dbReference type="Pfam" id="PF14684">
    <property type="entry name" value="Tricorn_C1"/>
    <property type="match status" value="1"/>
</dbReference>
<feature type="compositionally biased region" description="Basic and acidic residues" evidence="10">
    <location>
        <begin position="552"/>
        <end position="564"/>
    </location>
</feature>
<dbReference type="SUPFAM" id="SSF52096">
    <property type="entry name" value="ClpP/crotonase"/>
    <property type="match status" value="1"/>
</dbReference>